<evidence type="ECO:0000259" key="5">
    <source>
        <dbReference type="PROSITE" id="PS50234"/>
    </source>
</evidence>
<keyword evidence="4" id="KW-0175">Coiled coil</keyword>
<dbReference type="AlphaFoldDB" id="A0A8S1LN35"/>
<dbReference type="GO" id="GO:0005737">
    <property type="term" value="C:cytoplasm"/>
    <property type="evidence" value="ECO:0007669"/>
    <property type="project" value="TreeGrafter"/>
</dbReference>
<evidence type="ECO:0000256" key="4">
    <source>
        <dbReference type="SAM" id="Coils"/>
    </source>
</evidence>
<evidence type="ECO:0000256" key="3">
    <source>
        <dbReference type="ARBA" id="ARBA00022777"/>
    </source>
</evidence>
<dbReference type="EMBL" id="CAJJDN010000018">
    <property type="protein sequence ID" value="CAD8064174.1"/>
    <property type="molecule type" value="Genomic_DNA"/>
</dbReference>
<reference evidence="7" key="1">
    <citation type="submission" date="2021-01" db="EMBL/GenBank/DDBJ databases">
        <authorList>
            <consortium name="Genoscope - CEA"/>
            <person name="William W."/>
        </authorList>
    </citation>
    <scope>NUCLEOTIDE SEQUENCE</scope>
</reference>
<dbReference type="InterPro" id="IPR004166">
    <property type="entry name" value="a-kinase_dom"/>
</dbReference>
<keyword evidence="8" id="KW-1185">Reference proteome</keyword>
<dbReference type="Proteomes" id="UP000692954">
    <property type="component" value="Unassembled WGS sequence"/>
</dbReference>
<dbReference type="GO" id="GO:0005524">
    <property type="term" value="F:ATP binding"/>
    <property type="evidence" value="ECO:0007669"/>
    <property type="project" value="InterPro"/>
</dbReference>
<evidence type="ECO:0000259" key="6">
    <source>
        <dbReference type="PROSITE" id="PS51158"/>
    </source>
</evidence>
<dbReference type="PANTHER" id="PTHR47763:SF5">
    <property type="entry name" value="CHROMOSOME UNDETERMINED SCAFFOLD_25, WHOLE GENOME SHOTGUN SEQUENCE"/>
    <property type="match status" value="1"/>
</dbReference>
<proteinExistence type="predicted"/>
<comment type="caution">
    <text evidence="7">The sequence shown here is derived from an EMBL/GenBank/DDBJ whole genome shotgun (WGS) entry which is preliminary data.</text>
</comment>
<dbReference type="InterPro" id="IPR002035">
    <property type="entry name" value="VWF_A"/>
</dbReference>
<dbReference type="PROSITE" id="PS51158">
    <property type="entry name" value="ALPHA_KINASE"/>
    <property type="match status" value="1"/>
</dbReference>
<dbReference type="InterPro" id="IPR052969">
    <property type="entry name" value="Thr-specific_kinase-like"/>
</dbReference>
<dbReference type="GO" id="GO:0004674">
    <property type="term" value="F:protein serine/threonine kinase activity"/>
    <property type="evidence" value="ECO:0007669"/>
    <property type="project" value="UniProtKB-KW"/>
</dbReference>
<accession>A0A8S1LN35</accession>
<dbReference type="PANTHER" id="PTHR47763">
    <property type="entry name" value="ALPHA-PROTEIN KINASE VWKA"/>
    <property type="match status" value="1"/>
</dbReference>
<protein>
    <recommendedName>
        <fullName evidence="9">Alpha-type protein kinase domain-containing protein</fullName>
    </recommendedName>
</protein>
<evidence type="ECO:0000256" key="1">
    <source>
        <dbReference type="ARBA" id="ARBA00022527"/>
    </source>
</evidence>
<keyword evidence="3" id="KW-0418">Kinase</keyword>
<evidence type="ECO:0008006" key="9">
    <source>
        <dbReference type="Google" id="ProtNLM"/>
    </source>
</evidence>
<feature type="domain" description="Alpha-type protein kinase" evidence="6">
    <location>
        <begin position="485"/>
        <end position="773"/>
    </location>
</feature>
<keyword evidence="1" id="KW-0723">Serine/threonine-protein kinase</keyword>
<feature type="coiled-coil region" evidence="4">
    <location>
        <begin position="53"/>
        <end position="88"/>
    </location>
</feature>
<dbReference type="PROSITE" id="PS50234">
    <property type="entry name" value="VWFA"/>
    <property type="match status" value="1"/>
</dbReference>
<gene>
    <name evidence="7" type="ORF">PSON_ATCC_30995.1.T0180361</name>
</gene>
<keyword evidence="2" id="KW-0808">Transferase</keyword>
<sequence>MSQNEVDYHLICPNSILCSENLCQLQHQRAYLGLCIVYLQMQQDWANQKTILAKTQIQKIKEDDQENSEEEEEEEEFKEKKCKNQKCQLWHLKKADLKHFLKVDSSIYGIFPNNLCKQLNCEKKQECIFIHKEWAKNLCIQDIIKECQKKENKKCKLDHLTWDDVKKKAEKFSKIQFTNPELLCMKKECTCDNHPEDFSKYCIPYLKGWCPKKNCDAKHVNWEQVEIKQIKHAPCTNLQHKSSQTLDEINQLREIQIQCEQVQLHRFKQQLQKSNTIDVIFIMDLTGSMNPWKDEIQSTISNIIREFQQSIKGYSVRVGFVGYRDVCDLQEQISYRNLTHNINSIIEYISRLEAKGGGDEAEDIVGGFVQAMKLNISRNPDSLLCTFLIADSPCHGKQYHDLESDDYLDQVPDNYLEDTLLRYKNIKKNNFLCCVKINETTNKMFDKMKLAFPLITITTKKQPKELSELVQFTLHQSLKQSKLIPQDEKKKEYFQATFQQFKLDNQSKYNDENKAEFWENFAENILKSSRTGQTGLEIQLDNPEFISNDDDNYTTSILKAFDARNNQFIIIKFPKVILKNFQQNKIDNQEIQKAELLAESRFYSSSYAFQMAYFFNCESYKLEDIPLIFYVLPTLYQLEKPLYGMTKIYGETFIDTQFLFQKYSDKNIKFQKYTTNFYGSNQEFYYYSVFSHFSYIESKGLFVITDLQGYDNIFTDPSIQTKKNRIKIQKNGQSIYILDVDNTNQNQRGIDIFLQQQHKDCSVYCTQLQLSREGFAELTNVDQSVWKEQQHISGICHLCNQFAEIDLEEKQINQMGFYLKCQICLNEQSYLSEQLCKCCQKLFNTEVQIKARIPTILEYCGDCKNMCKENNSKCFYCQKQCKKLLSTITIQQKLISICKNGLQYLKSLKCYKCGQQYNYDNLISQQEYNSGVYLCCDNQ</sequence>
<evidence type="ECO:0000256" key="2">
    <source>
        <dbReference type="ARBA" id="ARBA00022679"/>
    </source>
</evidence>
<name>A0A8S1LN35_9CILI</name>
<dbReference type="SMART" id="SM00811">
    <property type="entry name" value="Alpha_kinase"/>
    <property type="match status" value="1"/>
</dbReference>
<dbReference type="Pfam" id="PF02816">
    <property type="entry name" value="Alpha_kinase"/>
    <property type="match status" value="1"/>
</dbReference>
<evidence type="ECO:0000313" key="8">
    <source>
        <dbReference type="Proteomes" id="UP000692954"/>
    </source>
</evidence>
<dbReference type="OrthoDB" id="422053at2759"/>
<feature type="domain" description="VWFA" evidence="5">
    <location>
        <begin position="278"/>
        <end position="358"/>
    </location>
</feature>
<evidence type="ECO:0000313" key="7">
    <source>
        <dbReference type="EMBL" id="CAD8064174.1"/>
    </source>
</evidence>
<organism evidence="7 8">
    <name type="scientific">Paramecium sonneborni</name>
    <dbReference type="NCBI Taxonomy" id="65129"/>
    <lineage>
        <taxon>Eukaryota</taxon>
        <taxon>Sar</taxon>
        <taxon>Alveolata</taxon>
        <taxon>Ciliophora</taxon>
        <taxon>Intramacronucleata</taxon>
        <taxon>Oligohymenophorea</taxon>
        <taxon>Peniculida</taxon>
        <taxon>Parameciidae</taxon>
        <taxon>Paramecium</taxon>
    </lineage>
</organism>